<sequence>MKNTNEFRPRPPLDGFAVQTLEEALSKSPTKSLVIVINNTRYQLSREGHWFKFSLLNKKRTVKRSTIVETIAEVYNQFMHGSTWQIATV</sequence>
<gene>
    <name evidence="1" type="ORF">EV210_1247</name>
</gene>
<dbReference type="Proteomes" id="UP000295063">
    <property type="component" value="Unassembled WGS sequence"/>
</dbReference>
<keyword evidence="2" id="KW-1185">Reference proteome</keyword>
<dbReference type="RefSeq" id="WP_132083552.1">
    <property type="nucleotide sequence ID" value="NZ_DAIMLW010000026.1"/>
</dbReference>
<evidence type="ECO:0000313" key="1">
    <source>
        <dbReference type="EMBL" id="TCL32149.1"/>
    </source>
</evidence>
<dbReference type="EMBL" id="SLUI01000024">
    <property type="protein sequence ID" value="TCL32149.1"/>
    <property type="molecule type" value="Genomic_DNA"/>
</dbReference>
<comment type="caution">
    <text evidence="1">The sequence shown here is derived from an EMBL/GenBank/DDBJ whole genome shotgun (WGS) entry which is preliminary data.</text>
</comment>
<dbReference type="AlphaFoldDB" id="A0A4R1PLQ4"/>
<protein>
    <submittedName>
        <fullName evidence="1">Uncharacterized protein</fullName>
    </submittedName>
</protein>
<reference evidence="1 2" key="1">
    <citation type="submission" date="2019-03" db="EMBL/GenBank/DDBJ databases">
        <title>Genomic Encyclopedia of Type Strains, Phase IV (KMG-IV): sequencing the most valuable type-strain genomes for metagenomic binning, comparative biology and taxonomic classification.</title>
        <authorList>
            <person name="Goeker M."/>
        </authorList>
    </citation>
    <scope>NUCLEOTIDE SEQUENCE [LARGE SCALE GENOMIC DNA]</scope>
    <source>
        <strain evidence="1 2">DSM 15969</strain>
    </source>
</reference>
<organism evidence="1 2">
    <name type="scientific">Anaerospora hongkongensis</name>
    <dbReference type="NCBI Taxonomy" id="244830"/>
    <lineage>
        <taxon>Bacteria</taxon>
        <taxon>Bacillati</taxon>
        <taxon>Bacillota</taxon>
        <taxon>Negativicutes</taxon>
        <taxon>Selenomonadales</taxon>
        <taxon>Sporomusaceae</taxon>
        <taxon>Anaerospora</taxon>
    </lineage>
</organism>
<accession>A0A4R1PLQ4</accession>
<dbReference type="OrthoDB" id="1682818at2"/>
<proteinExistence type="predicted"/>
<name>A0A4R1PLQ4_9FIRM</name>
<evidence type="ECO:0000313" key="2">
    <source>
        <dbReference type="Proteomes" id="UP000295063"/>
    </source>
</evidence>